<gene>
    <name evidence="5 6" type="primary">rps27e</name>
    <name evidence="6" type="ORF">NCAV_0149</name>
</gene>
<evidence type="ECO:0000256" key="1">
    <source>
        <dbReference type="ARBA" id="ARBA00010919"/>
    </source>
</evidence>
<evidence type="ECO:0000313" key="7">
    <source>
        <dbReference type="Proteomes" id="UP000236248"/>
    </source>
</evidence>
<dbReference type="SUPFAM" id="SSF57829">
    <property type="entry name" value="Zn-binding ribosomal proteins"/>
    <property type="match status" value="1"/>
</dbReference>
<keyword evidence="5" id="KW-0479">Metal-binding</keyword>
<keyword evidence="4 5" id="KW-0687">Ribonucleoprotein</keyword>
<keyword evidence="3 5" id="KW-0689">Ribosomal protein</keyword>
<name>A0A2K5AP14_9ARCH</name>
<feature type="binding site" evidence="5">
    <location>
        <position position="32"/>
    </location>
    <ligand>
        <name>Zn(2+)</name>
        <dbReference type="ChEBI" id="CHEBI:29105"/>
    </ligand>
</feature>
<dbReference type="GO" id="GO:0008270">
    <property type="term" value="F:zinc ion binding"/>
    <property type="evidence" value="ECO:0007669"/>
    <property type="project" value="UniProtKB-UniRule"/>
</dbReference>
<evidence type="ECO:0000256" key="4">
    <source>
        <dbReference type="ARBA" id="ARBA00023274"/>
    </source>
</evidence>
<dbReference type="GeneID" id="41594250"/>
<dbReference type="EMBL" id="LT981265">
    <property type="protein sequence ID" value="SPC33349.1"/>
    <property type="molecule type" value="Genomic_DNA"/>
</dbReference>
<protein>
    <recommendedName>
        <fullName evidence="5">Small ribosomal subunit protein eS27</fullName>
    </recommendedName>
</protein>
<evidence type="ECO:0000313" key="6">
    <source>
        <dbReference type="EMBL" id="SPC33349.1"/>
    </source>
</evidence>
<dbReference type="GO" id="GO:0005840">
    <property type="term" value="C:ribosome"/>
    <property type="evidence" value="ECO:0007669"/>
    <property type="project" value="UniProtKB-KW"/>
</dbReference>
<keyword evidence="5" id="KW-0863">Zinc-finger</keyword>
<feature type="zinc finger region" description="C4-type" evidence="5">
    <location>
        <begin position="29"/>
        <end position="51"/>
    </location>
</feature>
<dbReference type="HAMAP" id="MF_00371">
    <property type="entry name" value="Ribosomal_eS27"/>
    <property type="match status" value="1"/>
</dbReference>
<dbReference type="AlphaFoldDB" id="A0A2K5AP14"/>
<reference evidence="7" key="1">
    <citation type="submission" date="2018-01" db="EMBL/GenBank/DDBJ databases">
        <authorList>
            <person name="Kerou L M."/>
        </authorList>
    </citation>
    <scope>NUCLEOTIDE SEQUENCE [LARGE SCALE GENOMIC DNA]</scope>
    <source>
        <strain evidence="7">SCU2</strain>
    </source>
</reference>
<evidence type="ECO:0000256" key="5">
    <source>
        <dbReference type="HAMAP-Rule" id="MF_00371"/>
    </source>
</evidence>
<feature type="binding site" evidence="5">
    <location>
        <position position="48"/>
    </location>
    <ligand>
        <name>Zn(2+)</name>
        <dbReference type="ChEBI" id="CHEBI:29105"/>
    </ligand>
</feature>
<dbReference type="InterPro" id="IPR011332">
    <property type="entry name" value="Ribosomal_zn-bd"/>
</dbReference>
<comment type="subunit">
    <text evidence="5">Part of the 30S ribosomal subunit.</text>
</comment>
<sequence length="74" mass="8249">MSSIGGYSMVKKEHILIPKPRSAFILVRCSNCNAERVVYSHSSMSIRCRQCNSLLVRNTGGKAIIYGVEVNRFA</sequence>
<dbReference type="Gene3D" id="2.20.25.100">
    <property type="entry name" value="Zn-binding ribosomal proteins"/>
    <property type="match status" value="1"/>
</dbReference>
<dbReference type="Proteomes" id="UP000236248">
    <property type="component" value="Chromosome NCAV"/>
</dbReference>
<proteinExistence type="inferred from homology"/>
<dbReference type="InterPro" id="IPR000592">
    <property type="entry name" value="Ribosomal_eS27"/>
</dbReference>
<dbReference type="KEGG" id="ncv:NCAV_0149"/>
<accession>A0A2K5AP14</accession>
<evidence type="ECO:0000256" key="3">
    <source>
        <dbReference type="ARBA" id="ARBA00022980"/>
    </source>
</evidence>
<keyword evidence="7" id="KW-1185">Reference proteome</keyword>
<organism evidence="6 7">
    <name type="scientific">Candidatus Nitrosocaldus cavascurensis</name>
    <dbReference type="NCBI Taxonomy" id="2058097"/>
    <lineage>
        <taxon>Archaea</taxon>
        <taxon>Nitrososphaerota</taxon>
        <taxon>Nitrososphaeria</taxon>
        <taxon>Candidatus Nitrosocaldales</taxon>
        <taxon>Candidatus Nitrosocaldaceae</taxon>
        <taxon>Candidatus Nitrosocaldus</taxon>
    </lineage>
</organism>
<dbReference type="RefSeq" id="WP_197706650.1">
    <property type="nucleotide sequence ID" value="NZ_LT981265.1"/>
</dbReference>
<dbReference type="GO" id="GO:1990904">
    <property type="term" value="C:ribonucleoprotein complex"/>
    <property type="evidence" value="ECO:0007669"/>
    <property type="project" value="UniProtKB-KW"/>
</dbReference>
<dbReference type="InterPro" id="IPR023407">
    <property type="entry name" value="Ribosomal_eS27_Zn-bd_dom_sf"/>
</dbReference>
<keyword evidence="2 5" id="KW-0862">Zinc</keyword>
<feature type="binding site" evidence="5">
    <location>
        <position position="29"/>
    </location>
    <ligand>
        <name>Zn(2+)</name>
        <dbReference type="ChEBI" id="CHEBI:29105"/>
    </ligand>
</feature>
<dbReference type="Pfam" id="PF01667">
    <property type="entry name" value="Ribosomal_S27e"/>
    <property type="match status" value="1"/>
</dbReference>
<dbReference type="GO" id="GO:0003735">
    <property type="term" value="F:structural constituent of ribosome"/>
    <property type="evidence" value="ECO:0007669"/>
    <property type="project" value="InterPro"/>
</dbReference>
<evidence type="ECO:0000256" key="2">
    <source>
        <dbReference type="ARBA" id="ARBA00022833"/>
    </source>
</evidence>
<feature type="binding site" evidence="5">
    <location>
        <position position="51"/>
    </location>
    <ligand>
        <name>Zn(2+)</name>
        <dbReference type="ChEBI" id="CHEBI:29105"/>
    </ligand>
</feature>
<dbReference type="GO" id="GO:0006412">
    <property type="term" value="P:translation"/>
    <property type="evidence" value="ECO:0007669"/>
    <property type="project" value="UniProtKB-UniRule"/>
</dbReference>
<comment type="cofactor">
    <cofactor evidence="5">
        <name>Zn(2+)</name>
        <dbReference type="ChEBI" id="CHEBI:29105"/>
    </cofactor>
    <text evidence="5">Binds 1 zinc ion per subunit.</text>
</comment>
<comment type="similarity">
    <text evidence="1 5">Belongs to the eukaryotic ribosomal protein eS27 family.</text>
</comment>